<keyword evidence="10 12" id="KW-0472">Membrane</keyword>
<evidence type="ECO:0000256" key="7">
    <source>
        <dbReference type="ARBA" id="ARBA00022958"/>
    </source>
</evidence>
<dbReference type="PRINTS" id="PR00169">
    <property type="entry name" value="KCHANNEL"/>
</dbReference>
<accession>A0A1H6WMU1</accession>
<dbReference type="Proteomes" id="UP000199403">
    <property type="component" value="Unassembled WGS sequence"/>
</dbReference>
<evidence type="ECO:0000256" key="3">
    <source>
        <dbReference type="ARBA" id="ARBA00022538"/>
    </source>
</evidence>
<evidence type="ECO:0000256" key="10">
    <source>
        <dbReference type="ARBA" id="ARBA00023136"/>
    </source>
</evidence>
<evidence type="ECO:0000256" key="9">
    <source>
        <dbReference type="ARBA" id="ARBA00023065"/>
    </source>
</evidence>
<sequence>MRKRVYKLLSVSKTPGDLSWYVDAFIITLILLNVVAVILVSIESVRIEFGNYFLLFEYFSVVVFTIEYLLRLWTANLNPTYKKPIIGNIKYALTPLAIIDLLAVLPFFLPFFGVDLRLLRFLRVFRVFRLLKLARYMVALDLINRVISKKKEELVISFILTGFLLVVAATFMYYVENNAQPDKFSSIPETMWWGIITVTTVGYGDVYPITPLGRFLAGIIAIIGIGLVALPTGILAAGFSNELSQGQQKNQRCPTCGQLIRKK</sequence>
<dbReference type="GO" id="GO:0008076">
    <property type="term" value="C:voltage-gated potassium channel complex"/>
    <property type="evidence" value="ECO:0007669"/>
    <property type="project" value="InterPro"/>
</dbReference>
<evidence type="ECO:0000256" key="8">
    <source>
        <dbReference type="ARBA" id="ARBA00022989"/>
    </source>
</evidence>
<dbReference type="STRING" id="1416801.SAMN05192553_102714"/>
<proteinExistence type="predicted"/>
<keyword evidence="4 12" id="KW-0812">Transmembrane</keyword>
<keyword evidence="9" id="KW-0406">Ion transport</keyword>
<dbReference type="Pfam" id="PF00520">
    <property type="entry name" value="Ion_trans"/>
    <property type="match status" value="1"/>
</dbReference>
<keyword evidence="11 14" id="KW-0407">Ion channel</keyword>
<protein>
    <submittedName>
        <fullName evidence="14">Voltage-gated potassium channel</fullName>
    </submittedName>
</protein>
<dbReference type="AlphaFoldDB" id="A0A1H6WMU1"/>
<feature type="transmembrane region" description="Helical" evidence="12">
    <location>
        <begin position="52"/>
        <end position="70"/>
    </location>
</feature>
<dbReference type="InterPro" id="IPR028325">
    <property type="entry name" value="VG_K_chnl"/>
</dbReference>
<evidence type="ECO:0000256" key="12">
    <source>
        <dbReference type="SAM" id="Phobius"/>
    </source>
</evidence>
<evidence type="ECO:0000313" key="14">
    <source>
        <dbReference type="EMBL" id="SEJ16494.1"/>
    </source>
</evidence>
<dbReference type="SUPFAM" id="SSF81324">
    <property type="entry name" value="Voltage-gated potassium channels"/>
    <property type="match status" value="1"/>
</dbReference>
<organism evidence="14 15">
    <name type="scientific">Cyclobacterium xiamenense</name>
    <dbReference type="NCBI Taxonomy" id="1297121"/>
    <lineage>
        <taxon>Bacteria</taxon>
        <taxon>Pseudomonadati</taxon>
        <taxon>Bacteroidota</taxon>
        <taxon>Cytophagia</taxon>
        <taxon>Cytophagales</taxon>
        <taxon>Cyclobacteriaceae</taxon>
        <taxon>Cyclobacterium</taxon>
    </lineage>
</organism>
<dbReference type="GO" id="GO:0001508">
    <property type="term" value="P:action potential"/>
    <property type="evidence" value="ECO:0007669"/>
    <property type="project" value="TreeGrafter"/>
</dbReference>
<feature type="transmembrane region" description="Helical" evidence="12">
    <location>
        <begin position="20"/>
        <end position="40"/>
    </location>
</feature>
<gene>
    <name evidence="14" type="ORF">SAMN05192553_102714</name>
</gene>
<evidence type="ECO:0000256" key="6">
    <source>
        <dbReference type="ARBA" id="ARBA00022882"/>
    </source>
</evidence>
<reference evidence="15" key="1">
    <citation type="submission" date="2016-10" db="EMBL/GenBank/DDBJ databases">
        <authorList>
            <person name="Varghese N."/>
            <person name="Submissions S."/>
        </authorList>
    </citation>
    <scope>NUCLEOTIDE SEQUENCE [LARGE SCALE GENOMIC DNA]</scope>
    <source>
        <strain evidence="15">IBRC-M 10761</strain>
    </source>
</reference>
<evidence type="ECO:0000256" key="11">
    <source>
        <dbReference type="ARBA" id="ARBA00023303"/>
    </source>
</evidence>
<dbReference type="Gene3D" id="1.20.120.350">
    <property type="entry name" value="Voltage-gated potassium channels. Chain C"/>
    <property type="match status" value="1"/>
</dbReference>
<evidence type="ECO:0000256" key="2">
    <source>
        <dbReference type="ARBA" id="ARBA00022448"/>
    </source>
</evidence>
<dbReference type="InterPro" id="IPR027359">
    <property type="entry name" value="Volt_channel_dom_sf"/>
</dbReference>
<keyword evidence="6" id="KW-0851">Voltage-gated channel</keyword>
<comment type="subcellular location">
    <subcellularLocation>
        <location evidence="1">Membrane</location>
        <topology evidence="1">Multi-pass membrane protein</topology>
    </subcellularLocation>
</comment>
<dbReference type="EMBL" id="FNZH01000002">
    <property type="protein sequence ID" value="SEJ16494.1"/>
    <property type="molecule type" value="Genomic_DNA"/>
</dbReference>
<dbReference type="PANTHER" id="PTHR11537">
    <property type="entry name" value="VOLTAGE-GATED POTASSIUM CHANNEL"/>
    <property type="match status" value="1"/>
</dbReference>
<feature type="transmembrane region" description="Helical" evidence="12">
    <location>
        <begin position="215"/>
        <end position="239"/>
    </location>
</feature>
<keyword evidence="5" id="KW-0631">Potassium channel</keyword>
<keyword evidence="3" id="KW-0633">Potassium transport</keyword>
<dbReference type="PANTHER" id="PTHR11537:SF254">
    <property type="entry name" value="POTASSIUM VOLTAGE-GATED CHANNEL PROTEIN SHAB"/>
    <property type="match status" value="1"/>
</dbReference>
<evidence type="ECO:0000313" key="15">
    <source>
        <dbReference type="Proteomes" id="UP000199403"/>
    </source>
</evidence>
<keyword evidence="15" id="KW-1185">Reference proteome</keyword>
<dbReference type="GO" id="GO:0005249">
    <property type="term" value="F:voltage-gated potassium channel activity"/>
    <property type="evidence" value="ECO:0007669"/>
    <property type="project" value="InterPro"/>
</dbReference>
<keyword evidence="8 12" id="KW-1133">Transmembrane helix</keyword>
<evidence type="ECO:0000256" key="1">
    <source>
        <dbReference type="ARBA" id="ARBA00004141"/>
    </source>
</evidence>
<name>A0A1H6WMU1_9BACT</name>
<keyword evidence="2" id="KW-0813">Transport</keyword>
<keyword evidence="7" id="KW-0630">Potassium</keyword>
<feature type="domain" description="Ion transport" evidence="13">
    <location>
        <begin position="21"/>
        <end position="244"/>
    </location>
</feature>
<feature type="transmembrane region" description="Helical" evidence="12">
    <location>
        <begin position="155"/>
        <end position="175"/>
    </location>
</feature>
<evidence type="ECO:0000256" key="5">
    <source>
        <dbReference type="ARBA" id="ARBA00022826"/>
    </source>
</evidence>
<evidence type="ECO:0000256" key="4">
    <source>
        <dbReference type="ARBA" id="ARBA00022692"/>
    </source>
</evidence>
<feature type="transmembrane region" description="Helical" evidence="12">
    <location>
        <begin position="91"/>
        <end position="112"/>
    </location>
</feature>
<dbReference type="InterPro" id="IPR005821">
    <property type="entry name" value="Ion_trans_dom"/>
</dbReference>
<dbReference type="Gene3D" id="1.10.287.70">
    <property type="match status" value="1"/>
</dbReference>
<evidence type="ECO:0000259" key="13">
    <source>
        <dbReference type="Pfam" id="PF00520"/>
    </source>
</evidence>